<organism evidence="2 3">
    <name type="scientific">Flagellimonas taeanensis</name>
    <dbReference type="NCBI Taxonomy" id="1005926"/>
    <lineage>
        <taxon>Bacteria</taxon>
        <taxon>Pseudomonadati</taxon>
        <taxon>Bacteroidota</taxon>
        <taxon>Flavobacteriia</taxon>
        <taxon>Flavobacteriales</taxon>
        <taxon>Flavobacteriaceae</taxon>
        <taxon>Flagellimonas</taxon>
    </lineage>
</organism>
<name>A0A1M6V0P5_9FLAO</name>
<gene>
    <name evidence="1" type="ORF">SAMN04487891_107156</name>
    <name evidence="2" type="ORF">SAMN05216293_1849</name>
</gene>
<accession>A0A1M6V0P5</accession>
<dbReference type="STRING" id="1055723.SAMN05216293_1849"/>
<evidence type="ECO:0008006" key="5">
    <source>
        <dbReference type="Google" id="ProtNLM"/>
    </source>
</evidence>
<protein>
    <recommendedName>
        <fullName evidence="5">Acetyltransferase (GNAT) domain-containing protein</fullName>
    </recommendedName>
</protein>
<dbReference type="EMBL" id="FOKU01000007">
    <property type="protein sequence ID" value="SFC21651.1"/>
    <property type="molecule type" value="Genomic_DNA"/>
</dbReference>
<evidence type="ECO:0000313" key="2">
    <source>
        <dbReference type="EMBL" id="SHK74971.1"/>
    </source>
</evidence>
<sequence>MDSTDLKVVLVTKKDILDYLRTPALKREYNLPFSDNKAQWLVEKPGMEDGDFCAIMATTSKEILSFTHLVPDILSQRGNHTQEDRKIYWMPQWWASETAKSTVVSTYVFSESLKATHHKVLVKAYEQNAEVFYAKQPFSVVQTYLRHVVFIGLASDVLAQKLPVLGKIKFIAKGLEKTSVKMYAWLNRARINKLGHDPKIKYLHQLDTDSWDFIEPLVQNDLVQKNREYINWQIDQKQYLSTPLDKRKSNIGLVRGYGSKIGMVNYMLTRGDAYIGFVSFHYIGHTAYLKYGLAHPDEMGSVCATLYEHMIKLGITYFFTDNASLAKHFLDNFSTVYHYTQTKKSMVHNSIHDMVRDAVVTEQDGHFI</sequence>
<dbReference type="EMBL" id="FRAT01000004">
    <property type="protein sequence ID" value="SHK74971.1"/>
    <property type="molecule type" value="Genomic_DNA"/>
</dbReference>
<dbReference type="OrthoDB" id="1155965at2"/>
<dbReference type="RefSeq" id="WP_072879087.1">
    <property type="nucleotide sequence ID" value="NZ_FOKU01000007.1"/>
</dbReference>
<evidence type="ECO:0000313" key="4">
    <source>
        <dbReference type="Proteomes" id="UP000198940"/>
    </source>
</evidence>
<dbReference type="Proteomes" id="UP000198940">
    <property type="component" value="Unassembled WGS sequence"/>
</dbReference>
<keyword evidence="4" id="KW-1185">Reference proteome</keyword>
<evidence type="ECO:0000313" key="3">
    <source>
        <dbReference type="Proteomes" id="UP000184031"/>
    </source>
</evidence>
<dbReference type="Proteomes" id="UP000184031">
    <property type="component" value="Unassembled WGS sequence"/>
</dbReference>
<dbReference type="AlphaFoldDB" id="A0A1M6V0P5"/>
<proteinExistence type="predicted"/>
<evidence type="ECO:0000313" key="1">
    <source>
        <dbReference type="EMBL" id="SFC21651.1"/>
    </source>
</evidence>
<reference evidence="2 3" key="1">
    <citation type="submission" date="2016-11" db="EMBL/GenBank/DDBJ databases">
        <authorList>
            <person name="Varghese N."/>
            <person name="Submissions S."/>
        </authorList>
    </citation>
    <scope>NUCLEOTIDE SEQUENCE [LARGE SCALE GENOMIC DNA]</scope>
    <source>
        <strain evidence="2 3">CGMCC 1.12174</strain>
        <strain evidence="1 4">DSM 26351</strain>
    </source>
</reference>
<comment type="caution">
    <text evidence="2">The sequence shown here is derived from an EMBL/GenBank/DDBJ whole genome shotgun (WGS) entry which is preliminary data.</text>
</comment>